<name>A0A1T4RCT1_9BACT</name>
<protein>
    <submittedName>
        <fullName evidence="3">Uncharacterized protein</fullName>
    </submittedName>
</protein>
<feature type="signal peptide" evidence="2">
    <location>
        <begin position="1"/>
        <end position="20"/>
    </location>
</feature>
<evidence type="ECO:0000256" key="1">
    <source>
        <dbReference type="SAM" id="MobiDB-lite"/>
    </source>
</evidence>
<reference evidence="4" key="1">
    <citation type="submission" date="2017-02" db="EMBL/GenBank/DDBJ databases">
        <authorList>
            <person name="Varghese N."/>
            <person name="Submissions S."/>
        </authorList>
    </citation>
    <scope>NUCLEOTIDE SEQUENCE [LARGE SCALE GENOMIC DNA]</scope>
    <source>
        <strain evidence="4">ATCC BAA-34</strain>
    </source>
</reference>
<feature type="chain" id="PRO_5012639931" evidence="2">
    <location>
        <begin position="21"/>
        <end position="275"/>
    </location>
</feature>
<dbReference type="STRING" id="115783.SAMN02745119_02807"/>
<evidence type="ECO:0000313" key="4">
    <source>
        <dbReference type="Proteomes" id="UP000190102"/>
    </source>
</evidence>
<accession>A0A1T4RCT1</accession>
<keyword evidence="2" id="KW-0732">Signal</keyword>
<evidence type="ECO:0000256" key="2">
    <source>
        <dbReference type="SAM" id="SignalP"/>
    </source>
</evidence>
<gene>
    <name evidence="3" type="ORF">SAMN02745119_02807</name>
</gene>
<proteinExistence type="predicted"/>
<dbReference type="Proteomes" id="UP000190102">
    <property type="component" value="Unassembled WGS sequence"/>
</dbReference>
<dbReference type="AlphaFoldDB" id="A0A1T4RCT1"/>
<keyword evidence="4" id="KW-1185">Reference proteome</keyword>
<dbReference type="RefSeq" id="WP_078791033.1">
    <property type="nucleotide sequence ID" value="NZ_FUWR01000019.1"/>
</dbReference>
<feature type="region of interest" description="Disordered" evidence="1">
    <location>
        <begin position="165"/>
        <end position="214"/>
    </location>
</feature>
<dbReference type="EMBL" id="FUWR01000019">
    <property type="protein sequence ID" value="SKA13763.1"/>
    <property type="molecule type" value="Genomic_DNA"/>
</dbReference>
<dbReference type="OrthoDB" id="5393649at2"/>
<organism evidence="3 4">
    <name type="scientific">Trichlorobacter thiogenes</name>
    <dbReference type="NCBI Taxonomy" id="115783"/>
    <lineage>
        <taxon>Bacteria</taxon>
        <taxon>Pseudomonadati</taxon>
        <taxon>Thermodesulfobacteriota</taxon>
        <taxon>Desulfuromonadia</taxon>
        <taxon>Geobacterales</taxon>
        <taxon>Geobacteraceae</taxon>
        <taxon>Trichlorobacter</taxon>
    </lineage>
</organism>
<sequence>MKTIVTVILGIMISAAQVWAGSIGDSVEVRVLSESGSELPFYPVSARYPSKKVYAEAIKGDHYKIVVRNKLNRRVGVVIAVDGRNIVSGQKSWLKNSERMYILEPYERYEYAGWRSGQDRINRFYFTEVPDSYAASFGDQSAMGVIAVAVYPEVQRYEPPVQYRNQLSGSAPAPAAEAPAPSAASERKRSAAAPSAKSEAMDRSAGTGYGRSEYSPSQIVAFEPERRSVENMYIKYEWRRTLCKMRIVSCGHPYPRNNNRLWDNGGYAPPPPGRE</sequence>
<feature type="compositionally biased region" description="Low complexity" evidence="1">
    <location>
        <begin position="170"/>
        <end position="184"/>
    </location>
</feature>
<evidence type="ECO:0000313" key="3">
    <source>
        <dbReference type="EMBL" id="SKA13763.1"/>
    </source>
</evidence>